<dbReference type="Gene3D" id="3.90.1150.10">
    <property type="entry name" value="Aspartate Aminotransferase, domain 1"/>
    <property type="match status" value="1"/>
</dbReference>
<feature type="transmembrane region" description="Helical" evidence="2">
    <location>
        <begin position="71"/>
        <end position="90"/>
    </location>
</feature>
<dbReference type="InterPro" id="IPR015424">
    <property type="entry name" value="PyrdxlP-dep_Trfase"/>
</dbReference>
<gene>
    <name evidence="3" type="ORF">I553_10160</name>
</gene>
<feature type="compositionally biased region" description="Basic residues" evidence="1">
    <location>
        <begin position="129"/>
        <end position="138"/>
    </location>
</feature>
<evidence type="ECO:0000256" key="1">
    <source>
        <dbReference type="SAM" id="MobiDB-lite"/>
    </source>
</evidence>
<dbReference type="EMBL" id="JAOB01000071">
    <property type="protein sequence ID" value="EUA20433.1"/>
    <property type="molecule type" value="Genomic_DNA"/>
</dbReference>
<protein>
    <submittedName>
        <fullName evidence="3">Aminotransferase, class V superfamily domain protein</fullName>
    </submittedName>
</protein>
<dbReference type="InterPro" id="IPR015421">
    <property type="entry name" value="PyrdxlP-dep_Trfase_major"/>
</dbReference>
<feature type="compositionally biased region" description="Low complexity" evidence="1">
    <location>
        <begin position="116"/>
        <end position="127"/>
    </location>
</feature>
<dbReference type="PATRIC" id="fig|1299334.3.peg.7869"/>
<proteinExistence type="predicted"/>
<keyword evidence="3" id="KW-0808">Transferase</keyword>
<dbReference type="InterPro" id="IPR015422">
    <property type="entry name" value="PyrdxlP-dep_Trfase_small"/>
</dbReference>
<feature type="region of interest" description="Disordered" evidence="1">
    <location>
        <begin position="116"/>
        <end position="138"/>
    </location>
</feature>
<name>X7ZP23_MYCXE</name>
<comment type="caution">
    <text evidence="3">The sequence shown here is derived from an EMBL/GenBank/DDBJ whole genome shotgun (WGS) entry which is preliminary data.</text>
</comment>
<keyword evidence="2" id="KW-0812">Transmembrane</keyword>
<dbReference type="Gene3D" id="3.40.640.10">
    <property type="entry name" value="Type I PLP-dependent aspartate aminotransferase-like (Major domain)"/>
    <property type="match status" value="1"/>
</dbReference>
<reference evidence="3" key="1">
    <citation type="submission" date="2014-01" db="EMBL/GenBank/DDBJ databases">
        <authorList>
            <person name="Brown-Elliot B."/>
            <person name="Wallace R."/>
            <person name="Lenaerts A."/>
            <person name="Ordway D."/>
            <person name="DeGroote M.A."/>
            <person name="Parker T."/>
            <person name="Sizemore C."/>
            <person name="Tallon L.J."/>
            <person name="Sadzewicz L.K."/>
            <person name="Sengamalay N."/>
            <person name="Fraser C.M."/>
            <person name="Hine E."/>
            <person name="Shefchek K.A."/>
            <person name="Das S.P."/>
            <person name="Tettelin H."/>
        </authorList>
    </citation>
    <scope>NUCLEOTIDE SEQUENCE [LARGE SCALE GENOMIC DNA]</scope>
    <source>
        <strain evidence="3">4042</strain>
    </source>
</reference>
<organism evidence="3">
    <name type="scientific">Mycobacterium xenopi 4042</name>
    <dbReference type="NCBI Taxonomy" id="1299334"/>
    <lineage>
        <taxon>Bacteria</taxon>
        <taxon>Bacillati</taxon>
        <taxon>Actinomycetota</taxon>
        <taxon>Actinomycetes</taxon>
        <taxon>Mycobacteriales</taxon>
        <taxon>Mycobacteriaceae</taxon>
        <taxon>Mycobacterium</taxon>
    </lineage>
</organism>
<keyword evidence="2" id="KW-0472">Membrane</keyword>
<dbReference type="SUPFAM" id="SSF53383">
    <property type="entry name" value="PLP-dependent transferases"/>
    <property type="match status" value="1"/>
</dbReference>
<accession>X7ZP23</accession>
<dbReference type="GO" id="GO:0008483">
    <property type="term" value="F:transaminase activity"/>
    <property type="evidence" value="ECO:0007669"/>
    <property type="project" value="UniProtKB-KW"/>
</dbReference>
<sequence>MDVELSWADVAVGASYKWLLGRGRGLDVVERPDVRKADTAHGESVCGRRHVVLAVRFADATGGDARRFDSWPAWFSLLGAGLSLAWLAALDRNAVQAHTVGLANRLRANWSSRQWIPRSSQSPSPSRLMRCKRRDPRSRTRGAVRVGFHLYNTEADLDRLLDAL</sequence>
<keyword evidence="3" id="KW-0032">Aminotransferase</keyword>
<evidence type="ECO:0000313" key="3">
    <source>
        <dbReference type="EMBL" id="EUA20433.1"/>
    </source>
</evidence>
<keyword evidence="2" id="KW-1133">Transmembrane helix</keyword>
<evidence type="ECO:0000256" key="2">
    <source>
        <dbReference type="SAM" id="Phobius"/>
    </source>
</evidence>
<dbReference type="AlphaFoldDB" id="X7ZP23"/>